<dbReference type="Proteomes" id="UP000276443">
    <property type="component" value="Unassembled WGS sequence"/>
</dbReference>
<protein>
    <submittedName>
        <fullName evidence="1">Uncharacterized protein</fullName>
    </submittedName>
</protein>
<comment type="caution">
    <text evidence="1">The sequence shown here is derived from an EMBL/GenBank/DDBJ whole genome shotgun (WGS) entry which is preliminary data.</text>
</comment>
<evidence type="ECO:0000313" key="2">
    <source>
        <dbReference type="Proteomes" id="UP000276443"/>
    </source>
</evidence>
<name>A0A3N5BXB4_9BACI</name>
<reference evidence="1 2" key="1">
    <citation type="submission" date="2018-11" db="EMBL/GenBank/DDBJ databases">
        <title>Genomic Encyclopedia of Type Strains, Phase IV (KMG-IV): sequencing the most valuable type-strain genomes for metagenomic binning, comparative biology and taxonomic classification.</title>
        <authorList>
            <person name="Goeker M."/>
        </authorList>
    </citation>
    <scope>NUCLEOTIDE SEQUENCE [LARGE SCALE GENOMIC DNA]</scope>
    <source>
        <strain evidence="1 2">DSM 18090</strain>
    </source>
</reference>
<dbReference type="EMBL" id="RKRF01000008">
    <property type="protein sequence ID" value="RPF54418.1"/>
    <property type="molecule type" value="Genomic_DNA"/>
</dbReference>
<evidence type="ECO:0000313" key="1">
    <source>
        <dbReference type="EMBL" id="RPF54418.1"/>
    </source>
</evidence>
<sequence length="41" mass="4734">MIIKKRNVPLDFTLMLVVAIDNFSELKKHYLISLCNANTII</sequence>
<dbReference type="AlphaFoldDB" id="A0A3N5BXB4"/>
<gene>
    <name evidence="1" type="ORF">EDC24_1617</name>
</gene>
<proteinExistence type="predicted"/>
<keyword evidence="2" id="KW-1185">Reference proteome</keyword>
<accession>A0A3N5BXB4</accession>
<organism evidence="1 2">
    <name type="scientific">Aquisalibacillus elongatus</name>
    <dbReference type="NCBI Taxonomy" id="485577"/>
    <lineage>
        <taxon>Bacteria</taxon>
        <taxon>Bacillati</taxon>
        <taxon>Bacillota</taxon>
        <taxon>Bacilli</taxon>
        <taxon>Bacillales</taxon>
        <taxon>Bacillaceae</taxon>
        <taxon>Aquisalibacillus</taxon>
    </lineage>
</organism>